<evidence type="ECO:0008006" key="3">
    <source>
        <dbReference type="Google" id="ProtNLM"/>
    </source>
</evidence>
<evidence type="ECO:0000313" key="1">
    <source>
        <dbReference type="EMBL" id="KKP86607.1"/>
    </source>
</evidence>
<dbReference type="Proteomes" id="UP000034536">
    <property type="component" value="Unassembled WGS sequence"/>
</dbReference>
<protein>
    <recommendedName>
        <fullName evidence="3">Peptidase A2 domain-containing protein</fullName>
    </recommendedName>
</protein>
<dbReference type="SUPFAM" id="SSF50630">
    <property type="entry name" value="Acid proteases"/>
    <property type="match status" value="1"/>
</dbReference>
<name>A0A0G0G4H6_9BACT</name>
<dbReference type="Gene3D" id="2.40.70.10">
    <property type="entry name" value="Acid Proteases"/>
    <property type="match status" value="1"/>
</dbReference>
<dbReference type="Pfam" id="PF13650">
    <property type="entry name" value="Asp_protease_2"/>
    <property type="match status" value="1"/>
</dbReference>
<organism evidence="1 2">
    <name type="scientific">Candidatus Roizmanbacteria bacterium GW2011_GWA2_35_8</name>
    <dbReference type="NCBI Taxonomy" id="1618479"/>
    <lineage>
        <taxon>Bacteria</taxon>
        <taxon>Candidatus Roizmaniibacteriota</taxon>
    </lineage>
</organism>
<dbReference type="InterPro" id="IPR021109">
    <property type="entry name" value="Peptidase_aspartic_dom_sf"/>
</dbReference>
<gene>
    <name evidence="1" type="ORF">UR89_C0018G0002</name>
</gene>
<evidence type="ECO:0000313" key="2">
    <source>
        <dbReference type="Proteomes" id="UP000034536"/>
    </source>
</evidence>
<reference evidence="1 2" key="1">
    <citation type="journal article" date="2015" name="Nature">
        <title>rRNA introns, odd ribosomes, and small enigmatic genomes across a large radiation of phyla.</title>
        <authorList>
            <person name="Brown C.T."/>
            <person name="Hug L.A."/>
            <person name="Thomas B.C."/>
            <person name="Sharon I."/>
            <person name="Castelle C.J."/>
            <person name="Singh A."/>
            <person name="Wilkins M.J."/>
            <person name="Williams K.H."/>
            <person name="Banfield J.F."/>
        </authorList>
    </citation>
    <scope>NUCLEOTIDE SEQUENCE [LARGE SCALE GENOMIC DNA]</scope>
</reference>
<dbReference type="EMBL" id="LBQX01000018">
    <property type="protein sequence ID" value="KKP86607.1"/>
    <property type="molecule type" value="Genomic_DNA"/>
</dbReference>
<proteinExistence type="predicted"/>
<dbReference type="CDD" id="cd00303">
    <property type="entry name" value="retropepsin_like"/>
    <property type="match status" value="1"/>
</dbReference>
<sequence length="118" mass="13055">MPITLRHNGQTVSYLALVDSGADFNIFHADIAEILGIDLSLIKSTVKFGGVKQDKTSCIGHLTSIDLGIGKDFFDNTIVAFSNDISDNGYGIIGQFGFFNYFKVNFDRSKYSFDLTRI</sequence>
<comment type="caution">
    <text evidence="1">The sequence shown here is derived from an EMBL/GenBank/DDBJ whole genome shotgun (WGS) entry which is preliminary data.</text>
</comment>
<accession>A0A0G0G4H6</accession>
<dbReference type="AlphaFoldDB" id="A0A0G0G4H6"/>